<evidence type="ECO:0000313" key="1">
    <source>
        <dbReference type="EMBL" id="JAH37406.1"/>
    </source>
</evidence>
<reference evidence="1" key="2">
    <citation type="journal article" date="2015" name="Fish Shellfish Immunol.">
        <title>Early steps in the European eel (Anguilla anguilla)-Vibrio vulnificus interaction in the gills: Role of the RtxA13 toxin.</title>
        <authorList>
            <person name="Callol A."/>
            <person name="Pajuelo D."/>
            <person name="Ebbesson L."/>
            <person name="Teles M."/>
            <person name="MacKenzie S."/>
            <person name="Amaro C."/>
        </authorList>
    </citation>
    <scope>NUCLEOTIDE SEQUENCE</scope>
</reference>
<dbReference type="AlphaFoldDB" id="A0A0E9S824"/>
<reference evidence="1" key="1">
    <citation type="submission" date="2014-11" db="EMBL/GenBank/DDBJ databases">
        <authorList>
            <person name="Amaro Gonzalez C."/>
        </authorList>
    </citation>
    <scope>NUCLEOTIDE SEQUENCE</scope>
</reference>
<proteinExistence type="predicted"/>
<organism evidence="1">
    <name type="scientific">Anguilla anguilla</name>
    <name type="common">European freshwater eel</name>
    <name type="synonym">Muraena anguilla</name>
    <dbReference type="NCBI Taxonomy" id="7936"/>
    <lineage>
        <taxon>Eukaryota</taxon>
        <taxon>Metazoa</taxon>
        <taxon>Chordata</taxon>
        <taxon>Craniata</taxon>
        <taxon>Vertebrata</taxon>
        <taxon>Euteleostomi</taxon>
        <taxon>Actinopterygii</taxon>
        <taxon>Neopterygii</taxon>
        <taxon>Teleostei</taxon>
        <taxon>Anguilliformes</taxon>
        <taxon>Anguillidae</taxon>
        <taxon>Anguilla</taxon>
    </lineage>
</organism>
<protein>
    <submittedName>
        <fullName evidence="1">Uncharacterized protein</fullName>
    </submittedName>
</protein>
<dbReference type="EMBL" id="GBXM01071171">
    <property type="protein sequence ID" value="JAH37406.1"/>
    <property type="molecule type" value="Transcribed_RNA"/>
</dbReference>
<name>A0A0E9S824_ANGAN</name>
<accession>A0A0E9S824</accession>
<sequence length="38" mass="4280">MFNSVPRHGQILMPPVFISLSIHFSAQLCENPSFSFLS</sequence>